<sequence length="271" mass="31504">MASHPENELCKHFNNTCSNKAQALRRLYSLEAKLNRDTEHKKLYHQFMSDYILRQHMRSKKFALCADIEAMYRMILLDSKSKDFHHILWRFNKQDPISIYQLQTVTYGSRTAPFLACNTLNTIGKQISDIDIEIGIIIIHDFYVDDLITGGNSIYEAKIIQEKSSSTLKDNGFYLRKWISNCSAILENIPKNDLAQAGIDLQDKSSTFHKSLGLKWCPISDTLLFEYTIENQKTWSKRNLLKDLGKVYDPLGLICPITTTFKMIFQEFWIN</sequence>
<dbReference type="InterPro" id="IPR043502">
    <property type="entry name" value="DNA/RNA_pol_sf"/>
</dbReference>
<gene>
    <name evidence="2" type="ORF">TOA249_LOCUS32122</name>
</gene>
<protein>
    <recommendedName>
        <fullName evidence="1">Reverse transcriptase domain-containing protein</fullName>
    </recommendedName>
</protein>
<organism evidence="2 3">
    <name type="scientific">Rotaria socialis</name>
    <dbReference type="NCBI Taxonomy" id="392032"/>
    <lineage>
        <taxon>Eukaryota</taxon>
        <taxon>Metazoa</taxon>
        <taxon>Spiralia</taxon>
        <taxon>Gnathifera</taxon>
        <taxon>Rotifera</taxon>
        <taxon>Eurotatoria</taxon>
        <taxon>Bdelloidea</taxon>
        <taxon>Philodinida</taxon>
        <taxon>Philodinidae</taxon>
        <taxon>Rotaria</taxon>
    </lineage>
</organism>
<feature type="domain" description="Reverse transcriptase" evidence="1">
    <location>
        <begin position="46"/>
        <end position="176"/>
    </location>
</feature>
<evidence type="ECO:0000313" key="2">
    <source>
        <dbReference type="EMBL" id="CAF4921253.1"/>
    </source>
</evidence>
<dbReference type="PANTHER" id="PTHR47331">
    <property type="entry name" value="PHD-TYPE DOMAIN-CONTAINING PROTEIN"/>
    <property type="match status" value="1"/>
</dbReference>
<dbReference type="Proteomes" id="UP000663838">
    <property type="component" value="Unassembled WGS sequence"/>
</dbReference>
<accession>A0A821W7X3</accession>
<comment type="caution">
    <text evidence="2">The sequence shown here is derived from an EMBL/GenBank/DDBJ whole genome shotgun (WGS) entry which is preliminary data.</text>
</comment>
<proteinExistence type="predicted"/>
<dbReference type="Pfam" id="PF05380">
    <property type="entry name" value="Peptidase_A17"/>
    <property type="match status" value="1"/>
</dbReference>
<dbReference type="InterPro" id="IPR008042">
    <property type="entry name" value="Retrotrans_Pao"/>
</dbReference>
<reference evidence="2" key="1">
    <citation type="submission" date="2021-02" db="EMBL/GenBank/DDBJ databases">
        <authorList>
            <person name="Nowell W R."/>
        </authorList>
    </citation>
    <scope>NUCLEOTIDE SEQUENCE</scope>
</reference>
<evidence type="ECO:0000313" key="3">
    <source>
        <dbReference type="Proteomes" id="UP000663838"/>
    </source>
</evidence>
<dbReference type="InterPro" id="IPR000477">
    <property type="entry name" value="RT_dom"/>
</dbReference>
<feature type="non-terminal residue" evidence="2">
    <location>
        <position position="1"/>
    </location>
</feature>
<name>A0A821W7X3_9BILA</name>
<evidence type="ECO:0000259" key="1">
    <source>
        <dbReference type="Pfam" id="PF00078"/>
    </source>
</evidence>
<dbReference type="EMBL" id="CAJOBS010007349">
    <property type="protein sequence ID" value="CAF4921253.1"/>
    <property type="molecule type" value="Genomic_DNA"/>
</dbReference>
<dbReference type="AlphaFoldDB" id="A0A821W7X3"/>
<dbReference type="Pfam" id="PF00078">
    <property type="entry name" value="RVT_1"/>
    <property type="match status" value="1"/>
</dbReference>
<dbReference type="SUPFAM" id="SSF56672">
    <property type="entry name" value="DNA/RNA polymerases"/>
    <property type="match status" value="1"/>
</dbReference>